<dbReference type="GO" id="GO:0008703">
    <property type="term" value="F:5-amino-6-(5-phosphoribosylamino)uracil reductase activity"/>
    <property type="evidence" value="ECO:0007669"/>
    <property type="project" value="InterPro"/>
</dbReference>
<evidence type="ECO:0000313" key="2">
    <source>
        <dbReference type="EMBL" id="PSL26606.1"/>
    </source>
</evidence>
<comment type="caution">
    <text evidence="2">The sequence shown here is derived from an EMBL/GenBank/DDBJ whole genome shotgun (WGS) entry which is preliminary data.</text>
</comment>
<dbReference type="Gene3D" id="3.40.430.10">
    <property type="entry name" value="Dihydrofolate Reductase, subunit A"/>
    <property type="match status" value="1"/>
</dbReference>
<dbReference type="EMBL" id="PYAS01000009">
    <property type="protein sequence ID" value="PSL26606.1"/>
    <property type="molecule type" value="Genomic_DNA"/>
</dbReference>
<dbReference type="InterPro" id="IPR024072">
    <property type="entry name" value="DHFR-like_dom_sf"/>
</dbReference>
<organism evidence="2 3">
    <name type="scientific">Dyadobacter jiangsuensis</name>
    <dbReference type="NCBI Taxonomy" id="1591085"/>
    <lineage>
        <taxon>Bacteria</taxon>
        <taxon>Pseudomonadati</taxon>
        <taxon>Bacteroidota</taxon>
        <taxon>Cytophagia</taxon>
        <taxon>Cytophagales</taxon>
        <taxon>Spirosomataceae</taxon>
        <taxon>Dyadobacter</taxon>
    </lineage>
</organism>
<protein>
    <submittedName>
        <fullName evidence="2">Dihydrofolate reductase</fullName>
    </submittedName>
</protein>
<dbReference type="OrthoDB" id="195113at2"/>
<dbReference type="Proteomes" id="UP000241964">
    <property type="component" value="Unassembled WGS sequence"/>
</dbReference>
<sequence length="175" mass="20065">MTRKVFVYIAASLDGYIAKHDDDLTFLSLVEQEGEDYGYAEFIDTIDTVIIGRKTYDKVQAMGIEYLRADKEYHIVTRTPRAQEGNVRFHTGDLKAFIEELKQKEGKHIFVDGGAEVVNQLMQLDLIDEYIVSLIPILLGDGIRLFKDGRPEQNLTFVSSKSFEKGLVQLHYTRR</sequence>
<reference evidence="2 3" key="1">
    <citation type="submission" date="2018-03" db="EMBL/GenBank/DDBJ databases">
        <title>Genomic Encyclopedia of Archaeal and Bacterial Type Strains, Phase II (KMG-II): from individual species to whole genera.</title>
        <authorList>
            <person name="Goeker M."/>
        </authorList>
    </citation>
    <scope>NUCLEOTIDE SEQUENCE [LARGE SCALE GENOMIC DNA]</scope>
    <source>
        <strain evidence="2 3">DSM 29057</strain>
    </source>
</reference>
<keyword evidence="3" id="KW-1185">Reference proteome</keyword>
<gene>
    <name evidence="2" type="ORF">CLV60_10998</name>
</gene>
<name>A0A2P8FY07_9BACT</name>
<accession>A0A2P8FY07</accession>
<proteinExistence type="predicted"/>
<dbReference type="InterPro" id="IPR002734">
    <property type="entry name" value="RibDG_C"/>
</dbReference>
<dbReference type="AlphaFoldDB" id="A0A2P8FY07"/>
<dbReference type="InterPro" id="IPR050765">
    <property type="entry name" value="Riboflavin_Biosynth_HTPR"/>
</dbReference>
<dbReference type="Pfam" id="PF01872">
    <property type="entry name" value="RibD_C"/>
    <property type="match status" value="1"/>
</dbReference>
<dbReference type="SUPFAM" id="SSF53597">
    <property type="entry name" value="Dihydrofolate reductase-like"/>
    <property type="match status" value="1"/>
</dbReference>
<dbReference type="PANTHER" id="PTHR38011:SF11">
    <property type="entry name" value="2,5-DIAMINO-6-RIBOSYLAMINO-4(3H)-PYRIMIDINONE 5'-PHOSPHATE REDUCTASE"/>
    <property type="match status" value="1"/>
</dbReference>
<dbReference type="PANTHER" id="PTHR38011">
    <property type="entry name" value="DIHYDROFOLATE REDUCTASE FAMILY PROTEIN (AFU_ORTHOLOGUE AFUA_8G06820)"/>
    <property type="match status" value="1"/>
</dbReference>
<feature type="domain" description="Bacterial bifunctional deaminase-reductase C-terminal" evidence="1">
    <location>
        <begin position="68"/>
        <end position="168"/>
    </location>
</feature>
<evidence type="ECO:0000259" key="1">
    <source>
        <dbReference type="Pfam" id="PF01872"/>
    </source>
</evidence>
<evidence type="ECO:0000313" key="3">
    <source>
        <dbReference type="Proteomes" id="UP000241964"/>
    </source>
</evidence>
<dbReference type="GO" id="GO:0009231">
    <property type="term" value="P:riboflavin biosynthetic process"/>
    <property type="evidence" value="ECO:0007669"/>
    <property type="project" value="InterPro"/>
</dbReference>
<dbReference type="RefSeq" id="WP_106596960.1">
    <property type="nucleotide sequence ID" value="NZ_PYAS01000009.1"/>
</dbReference>